<evidence type="ECO:0000259" key="9">
    <source>
        <dbReference type="PROSITE" id="PS51012"/>
    </source>
</evidence>
<keyword evidence="6 8" id="KW-1133">Transmembrane helix</keyword>
<evidence type="ECO:0000313" key="10">
    <source>
        <dbReference type="EMBL" id="AUB80013.1"/>
    </source>
</evidence>
<evidence type="ECO:0000256" key="5">
    <source>
        <dbReference type="ARBA" id="ARBA00022692"/>
    </source>
</evidence>
<dbReference type="PANTHER" id="PTHR30294">
    <property type="entry name" value="MEMBRANE COMPONENT OF ABC TRANSPORTER YHHJ-RELATED"/>
    <property type="match status" value="1"/>
</dbReference>
<evidence type="ECO:0000256" key="6">
    <source>
        <dbReference type="ARBA" id="ARBA00022989"/>
    </source>
</evidence>
<organism evidence="10 11">
    <name type="scientific">Candidatus Thiodictyon syntrophicum</name>
    <dbReference type="NCBI Taxonomy" id="1166950"/>
    <lineage>
        <taxon>Bacteria</taxon>
        <taxon>Pseudomonadati</taxon>
        <taxon>Pseudomonadota</taxon>
        <taxon>Gammaproteobacteria</taxon>
        <taxon>Chromatiales</taxon>
        <taxon>Chromatiaceae</taxon>
        <taxon>Thiodictyon</taxon>
    </lineage>
</organism>
<feature type="domain" description="ABC transmembrane type-2" evidence="9">
    <location>
        <begin position="181"/>
        <end position="413"/>
    </location>
</feature>
<comment type="similarity">
    <text evidence="2">Belongs to the ABC-2 integral membrane protein family.</text>
</comment>
<keyword evidence="4" id="KW-1003">Cell membrane</keyword>
<dbReference type="GO" id="GO:0005886">
    <property type="term" value="C:plasma membrane"/>
    <property type="evidence" value="ECO:0007669"/>
    <property type="project" value="UniProtKB-SubCell"/>
</dbReference>
<keyword evidence="3" id="KW-0813">Transport</keyword>
<evidence type="ECO:0000313" key="11">
    <source>
        <dbReference type="Proteomes" id="UP000232638"/>
    </source>
</evidence>
<dbReference type="AlphaFoldDB" id="A0A2K8U352"/>
<dbReference type="KEGG" id="tsy:THSYN_02890"/>
<sequence length="414" mass="44611">MNESTGIDRTPSLRGSIFKPQVVWSLLIKDWRCLRHDRHGLAALFIMPALFILIMSLVMQEAMSYDHQPQLPAIGIINQAPAALGHRQLAKRLQAELSGRVFTDQAALLTALQTKDIGIGIVLSSPATTDAQDIAPLCVDLLVDDMTPVPVVNALRSRIEQSWGRQLPGLLLADADPLARALMPSSMLDPTLIRPQIDIKSLYEVKGHTRFGAVQRVLPAWLAFGIFFIVLPLSAVFVQERRLGTLSRLQTMGVGNGSVILAKALCFGGVNAVQVLVMLLVGVFLVPQLGLQALSLHFDWLALGLMTAATSLAALGLALALSAWAHSVEQANLIGGALNVMLAAIGGIMVPKAVMPLSLQTMTALSPLGWANDGLARIFLGEQQWSQWLGDAARLSVFGIALLCLAAWQLRAQR</sequence>
<feature type="transmembrane region" description="Helical" evidence="8">
    <location>
        <begin position="333"/>
        <end position="354"/>
    </location>
</feature>
<comment type="subcellular location">
    <subcellularLocation>
        <location evidence="1">Cell membrane</location>
        <topology evidence="1">Multi-pass membrane protein</topology>
    </subcellularLocation>
</comment>
<reference evidence="10 11" key="1">
    <citation type="submission" date="2017-03" db="EMBL/GenBank/DDBJ databases">
        <title>Complete genome sequence of Candidatus 'Thiodictyon syntrophicum' sp. nov. strain Cad16T, a photolithoautotroph purple sulfur bacterium isolated from an alpine meromictic lake.</title>
        <authorList>
            <person name="Luedin S.M."/>
            <person name="Pothier J.F."/>
            <person name="Danza F."/>
            <person name="Storelli N."/>
            <person name="Wittwer M."/>
            <person name="Tonolla M."/>
        </authorList>
    </citation>
    <scope>NUCLEOTIDE SEQUENCE [LARGE SCALE GENOMIC DNA]</scope>
    <source>
        <strain evidence="10 11">Cad16T</strain>
    </source>
</reference>
<feature type="transmembrane region" description="Helical" evidence="8">
    <location>
        <begin position="218"/>
        <end position="238"/>
    </location>
</feature>
<gene>
    <name evidence="10" type="ORF">THSYN_02890</name>
</gene>
<dbReference type="Proteomes" id="UP000232638">
    <property type="component" value="Chromosome"/>
</dbReference>
<feature type="transmembrane region" description="Helical" evidence="8">
    <location>
        <begin position="298"/>
        <end position="321"/>
    </location>
</feature>
<dbReference type="Pfam" id="PF12698">
    <property type="entry name" value="ABC2_membrane_3"/>
    <property type="match status" value="1"/>
</dbReference>
<evidence type="ECO:0000256" key="2">
    <source>
        <dbReference type="ARBA" id="ARBA00007783"/>
    </source>
</evidence>
<dbReference type="OrthoDB" id="266913at2"/>
<keyword evidence="11" id="KW-1185">Reference proteome</keyword>
<evidence type="ECO:0000256" key="8">
    <source>
        <dbReference type="SAM" id="Phobius"/>
    </source>
</evidence>
<evidence type="ECO:0000256" key="1">
    <source>
        <dbReference type="ARBA" id="ARBA00004651"/>
    </source>
</evidence>
<name>A0A2K8U352_9GAMM</name>
<dbReference type="GO" id="GO:0140359">
    <property type="term" value="F:ABC-type transporter activity"/>
    <property type="evidence" value="ECO:0007669"/>
    <property type="project" value="InterPro"/>
</dbReference>
<keyword evidence="7 8" id="KW-0472">Membrane</keyword>
<feature type="transmembrane region" description="Helical" evidence="8">
    <location>
        <begin position="392"/>
        <end position="410"/>
    </location>
</feature>
<keyword evidence="5 8" id="KW-0812">Transmembrane</keyword>
<dbReference type="InterPro" id="IPR047817">
    <property type="entry name" value="ABC2_TM_bact-type"/>
</dbReference>
<protein>
    <recommendedName>
        <fullName evidence="9">ABC transmembrane type-2 domain-containing protein</fullName>
    </recommendedName>
</protein>
<feature type="transmembrane region" description="Helical" evidence="8">
    <location>
        <begin position="259"/>
        <end position="286"/>
    </location>
</feature>
<evidence type="ECO:0000256" key="3">
    <source>
        <dbReference type="ARBA" id="ARBA00022448"/>
    </source>
</evidence>
<accession>A0A2K8U352</accession>
<dbReference type="EMBL" id="CP020370">
    <property type="protein sequence ID" value="AUB80013.1"/>
    <property type="molecule type" value="Genomic_DNA"/>
</dbReference>
<dbReference type="InterPro" id="IPR013525">
    <property type="entry name" value="ABC2_TM"/>
</dbReference>
<dbReference type="PANTHER" id="PTHR30294:SF38">
    <property type="entry name" value="TRANSPORT PERMEASE PROTEIN"/>
    <property type="match status" value="1"/>
</dbReference>
<evidence type="ECO:0000256" key="7">
    <source>
        <dbReference type="ARBA" id="ARBA00023136"/>
    </source>
</evidence>
<feature type="transmembrane region" description="Helical" evidence="8">
    <location>
        <begin position="41"/>
        <end position="59"/>
    </location>
</feature>
<dbReference type="RefSeq" id="WP_100917824.1">
    <property type="nucleotide sequence ID" value="NZ_CP020370.1"/>
</dbReference>
<dbReference type="InterPro" id="IPR051449">
    <property type="entry name" value="ABC-2_transporter_component"/>
</dbReference>
<evidence type="ECO:0000256" key="4">
    <source>
        <dbReference type="ARBA" id="ARBA00022475"/>
    </source>
</evidence>
<dbReference type="PROSITE" id="PS51012">
    <property type="entry name" value="ABC_TM2"/>
    <property type="match status" value="1"/>
</dbReference>
<proteinExistence type="inferred from homology"/>